<gene>
    <name evidence="1" type="ORF">A4X03_0g8176</name>
</gene>
<sequence>MKFSASAILSLALVGLSAAAAVPQQLVQRGTVSDLADVGAKIAQIILDGQAADDEVRGRFAQNMVDGFRREYGDATNIVVIHTGHDYAWNGAQGDAWQHWHYELDVQIGGTIGYEMYASKVGGYLKRTGDGGLQNWAWYGILAKDPEEDGSRLTFADTGDL</sequence>
<evidence type="ECO:0000313" key="1">
    <source>
        <dbReference type="EMBL" id="KAE8241312.1"/>
    </source>
</evidence>
<evidence type="ECO:0000313" key="2">
    <source>
        <dbReference type="Proteomes" id="UP000077671"/>
    </source>
</evidence>
<organism evidence="1 2">
    <name type="scientific">Tilletia caries</name>
    <name type="common">wheat bunt fungus</name>
    <dbReference type="NCBI Taxonomy" id="13290"/>
    <lineage>
        <taxon>Eukaryota</taxon>
        <taxon>Fungi</taxon>
        <taxon>Dikarya</taxon>
        <taxon>Basidiomycota</taxon>
        <taxon>Ustilaginomycotina</taxon>
        <taxon>Exobasidiomycetes</taxon>
        <taxon>Tilletiales</taxon>
        <taxon>Tilletiaceae</taxon>
        <taxon>Tilletia</taxon>
    </lineage>
</organism>
<name>A0A177U5F0_9BASI</name>
<protein>
    <submittedName>
        <fullName evidence="1">Uncharacterized protein</fullName>
    </submittedName>
</protein>
<dbReference type="EMBL" id="LWDD02002308">
    <property type="protein sequence ID" value="KAE8241312.1"/>
    <property type="molecule type" value="Genomic_DNA"/>
</dbReference>
<dbReference type="AlphaFoldDB" id="A0A177U5F0"/>
<accession>A0A177U5F0</accession>
<comment type="caution">
    <text evidence="1">The sequence shown here is derived from an EMBL/GenBank/DDBJ whole genome shotgun (WGS) entry which is preliminary data.</text>
</comment>
<proteinExistence type="predicted"/>
<reference evidence="1" key="2">
    <citation type="journal article" date="2019" name="IMA Fungus">
        <title>Genome sequencing and comparison of five Tilletia species to identify candidate genes for the detection of regulated species infecting wheat.</title>
        <authorList>
            <person name="Nguyen H.D.T."/>
            <person name="Sultana T."/>
            <person name="Kesanakurti P."/>
            <person name="Hambleton S."/>
        </authorList>
    </citation>
    <scope>NUCLEOTIDE SEQUENCE</scope>
    <source>
        <strain evidence="1">DAOMC 238032</strain>
    </source>
</reference>
<reference evidence="1" key="1">
    <citation type="submission" date="2016-04" db="EMBL/GenBank/DDBJ databases">
        <authorList>
            <person name="Nguyen H.D."/>
            <person name="Kesanakurti P."/>
            <person name="Cullis J."/>
            <person name="Levesque C.A."/>
            <person name="Hambleton S."/>
        </authorList>
    </citation>
    <scope>NUCLEOTIDE SEQUENCE</scope>
    <source>
        <strain evidence="1">DAOMC 238032</strain>
    </source>
</reference>
<dbReference type="Proteomes" id="UP000077671">
    <property type="component" value="Unassembled WGS sequence"/>
</dbReference>